<dbReference type="CDD" id="cd03487">
    <property type="entry name" value="RT_Bac_retron_II"/>
    <property type="match status" value="1"/>
</dbReference>
<reference evidence="12" key="3">
    <citation type="submission" date="2017-01" db="EMBL/GenBank/DDBJ databases">
        <authorList>
            <person name="Mah S.A."/>
            <person name="Swanson W.J."/>
            <person name="Moy G.W."/>
            <person name="Vacquier V.D."/>
        </authorList>
    </citation>
    <scope>NUCLEOTIDE SEQUENCE [LARGE SCALE GENOMIC DNA]</scope>
    <source>
        <strain evidence="12">DSM 21068</strain>
    </source>
</reference>
<dbReference type="EC" id="2.7.7.49" evidence="1"/>
<gene>
    <name evidence="11" type="ORF">B0A70_07240</name>
    <name evidence="12" type="ORF">SAMN05421796_103286</name>
</gene>
<dbReference type="PROSITE" id="PS50878">
    <property type="entry name" value="RT_POL"/>
    <property type="match status" value="1"/>
</dbReference>
<dbReference type="GO" id="GO:0003964">
    <property type="term" value="F:RNA-directed DNA polymerase activity"/>
    <property type="evidence" value="ECO:0007669"/>
    <property type="project" value="UniProtKB-KW"/>
</dbReference>
<evidence type="ECO:0000256" key="2">
    <source>
        <dbReference type="ARBA" id="ARBA00022679"/>
    </source>
</evidence>
<evidence type="ECO:0000256" key="3">
    <source>
        <dbReference type="ARBA" id="ARBA00022695"/>
    </source>
</evidence>
<keyword evidence="2" id="KW-0808">Transferase</keyword>
<evidence type="ECO:0000313" key="12">
    <source>
        <dbReference type="EMBL" id="SIS79924.1"/>
    </source>
</evidence>
<protein>
    <recommendedName>
        <fullName evidence="1">RNA-directed DNA polymerase</fullName>
        <ecNumber evidence="1">2.7.7.49</ecNumber>
    </recommendedName>
</protein>
<dbReference type="GO" id="GO:0046872">
    <property type="term" value="F:metal ion binding"/>
    <property type="evidence" value="ECO:0007669"/>
    <property type="project" value="UniProtKB-KW"/>
</dbReference>
<accession>A0A1N7M1G3</accession>
<dbReference type="GO" id="GO:0003723">
    <property type="term" value="F:RNA binding"/>
    <property type="evidence" value="ECO:0007669"/>
    <property type="project" value="InterPro"/>
</dbReference>
<keyword evidence="7" id="KW-0051">Antiviral defense</keyword>
<dbReference type="Proteomes" id="UP000186246">
    <property type="component" value="Unassembled WGS sequence"/>
</dbReference>
<dbReference type="GO" id="GO:0051607">
    <property type="term" value="P:defense response to virus"/>
    <property type="evidence" value="ECO:0007669"/>
    <property type="project" value="UniProtKB-KW"/>
</dbReference>
<evidence type="ECO:0000256" key="8">
    <source>
        <dbReference type="ARBA" id="ARBA00034120"/>
    </source>
</evidence>
<dbReference type="PRINTS" id="PR00866">
    <property type="entry name" value="RNADNAPOLMS"/>
</dbReference>
<dbReference type="InterPro" id="IPR051083">
    <property type="entry name" value="GrpII_Intron_Splice-Mob/Def"/>
</dbReference>
<keyword evidence="5" id="KW-0460">Magnesium</keyword>
<feature type="domain" description="Reverse transcriptase" evidence="10">
    <location>
        <begin position="1"/>
        <end position="240"/>
    </location>
</feature>
<evidence type="ECO:0000256" key="7">
    <source>
        <dbReference type="ARBA" id="ARBA00023118"/>
    </source>
</evidence>
<keyword evidence="14" id="KW-1185">Reference proteome</keyword>
<evidence type="ECO:0000256" key="1">
    <source>
        <dbReference type="ARBA" id="ARBA00012493"/>
    </source>
</evidence>
<keyword evidence="3" id="KW-0548">Nucleotidyltransferase</keyword>
<dbReference type="Pfam" id="PF00078">
    <property type="entry name" value="RVT_1"/>
    <property type="match status" value="1"/>
</dbReference>
<dbReference type="EMBL" id="FTOJ01000003">
    <property type="protein sequence ID" value="SIS79924.1"/>
    <property type="molecule type" value="Genomic_DNA"/>
</dbReference>
<evidence type="ECO:0000259" key="10">
    <source>
        <dbReference type="PROSITE" id="PS50878"/>
    </source>
</evidence>
<evidence type="ECO:0000256" key="5">
    <source>
        <dbReference type="ARBA" id="ARBA00022842"/>
    </source>
</evidence>
<name>A0A1N7M1G3_9FLAO</name>
<keyword evidence="6 12" id="KW-0695">RNA-directed DNA polymerase</keyword>
<dbReference type="InterPro" id="IPR000477">
    <property type="entry name" value="RT_dom"/>
</dbReference>
<dbReference type="STRING" id="551459.SAMN05421796_103286"/>
<reference evidence="13" key="2">
    <citation type="submission" date="2017-01" db="EMBL/GenBank/DDBJ databases">
        <authorList>
            <person name="Varghese N."/>
            <person name="Submissions S."/>
        </authorList>
    </citation>
    <scope>NUCLEOTIDE SEQUENCE [LARGE SCALE GENOMIC DNA]</scope>
    <source>
        <strain evidence="13">DSM 21068</strain>
    </source>
</reference>
<comment type="similarity">
    <text evidence="8">Belongs to the bacterial reverse transcriptase family.</text>
</comment>
<evidence type="ECO:0000256" key="6">
    <source>
        <dbReference type="ARBA" id="ARBA00022918"/>
    </source>
</evidence>
<dbReference type="SUPFAM" id="SSF56672">
    <property type="entry name" value="DNA/RNA polymerases"/>
    <property type="match status" value="1"/>
</dbReference>
<evidence type="ECO:0000256" key="4">
    <source>
        <dbReference type="ARBA" id="ARBA00022723"/>
    </source>
</evidence>
<dbReference type="InterPro" id="IPR000123">
    <property type="entry name" value="Reverse_transcriptase_msDNA"/>
</dbReference>
<reference evidence="11 14" key="1">
    <citation type="submission" date="2016-11" db="EMBL/GenBank/DDBJ databases">
        <title>Whole genomes of Flavobacteriaceae.</title>
        <authorList>
            <person name="Stine C."/>
            <person name="Li C."/>
            <person name="Tadesse D."/>
        </authorList>
    </citation>
    <scope>NUCLEOTIDE SEQUENCE [LARGE SCALE GENOMIC DNA]</scope>
    <source>
        <strain evidence="11 14">DSM 21068</strain>
    </source>
</reference>
<dbReference type="PANTHER" id="PTHR34047:SF7">
    <property type="entry name" value="RNA-DIRECTED DNA POLYMERASE"/>
    <property type="match status" value="1"/>
</dbReference>
<evidence type="ECO:0000256" key="9">
    <source>
        <dbReference type="ARBA" id="ARBA00048173"/>
    </source>
</evidence>
<dbReference type="Proteomes" id="UP000238314">
    <property type="component" value="Unassembled WGS sequence"/>
</dbReference>
<sequence length="284" mass="32665">MSSSELRSKLHFPSIIGKSKKELDEFVKNIDSHYREWYEVKVDKKTNQPKTYKDGTIKQRAIRPSKAPLKAIQKQIKDRVLAVIELPENVHGGVKKRSNITNAKPHQGKKYILTTDLQDFYPSITAKKIYETFLELGFNAQCAFYITRLTTWKGELPQGTPTSTHISNIVFLRTDYKLIELCNAHNITYTRYIDDLTFSSQSDFQNIIEEILGIVLESGLKISRRKTFYNGAQTVTGIKIFLNKIDAPEKIIAKVKAEEILPDGTMKPYTSYRNNILKTNNRKK</sequence>
<evidence type="ECO:0000313" key="13">
    <source>
        <dbReference type="Proteomes" id="UP000186246"/>
    </source>
</evidence>
<dbReference type="InterPro" id="IPR043502">
    <property type="entry name" value="DNA/RNA_pol_sf"/>
</dbReference>
<dbReference type="PANTHER" id="PTHR34047">
    <property type="entry name" value="NUCLEAR INTRON MATURASE 1, MITOCHONDRIAL-RELATED"/>
    <property type="match status" value="1"/>
</dbReference>
<evidence type="ECO:0000313" key="11">
    <source>
        <dbReference type="EMBL" id="PQA94894.1"/>
    </source>
</evidence>
<organism evidence="12 13">
    <name type="scientific">Chryseobacterium piscicola</name>
    <dbReference type="NCBI Taxonomy" id="551459"/>
    <lineage>
        <taxon>Bacteria</taxon>
        <taxon>Pseudomonadati</taxon>
        <taxon>Bacteroidota</taxon>
        <taxon>Flavobacteriia</taxon>
        <taxon>Flavobacteriales</taxon>
        <taxon>Weeksellaceae</taxon>
        <taxon>Chryseobacterium group</taxon>
        <taxon>Chryseobacterium</taxon>
    </lineage>
</organism>
<comment type="catalytic activity">
    <reaction evidence="9">
        <text>DNA(n) + a 2'-deoxyribonucleoside 5'-triphosphate = DNA(n+1) + diphosphate</text>
        <dbReference type="Rhea" id="RHEA:22508"/>
        <dbReference type="Rhea" id="RHEA-COMP:17339"/>
        <dbReference type="Rhea" id="RHEA-COMP:17340"/>
        <dbReference type="ChEBI" id="CHEBI:33019"/>
        <dbReference type="ChEBI" id="CHEBI:61560"/>
        <dbReference type="ChEBI" id="CHEBI:173112"/>
        <dbReference type="EC" id="2.7.7.49"/>
    </reaction>
</comment>
<keyword evidence="4" id="KW-0479">Metal-binding</keyword>
<evidence type="ECO:0000313" key="14">
    <source>
        <dbReference type="Proteomes" id="UP000238314"/>
    </source>
</evidence>
<dbReference type="EMBL" id="MUGO01000009">
    <property type="protein sequence ID" value="PQA94894.1"/>
    <property type="molecule type" value="Genomic_DNA"/>
</dbReference>
<proteinExistence type="inferred from homology"/>
<dbReference type="AlphaFoldDB" id="A0A1N7M1G3"/>